<dbReference type="AlphaFoldDB" id="A0A7W6DMY2"/>
<dbReference type="Proteomes" id="UP000541426">
    <property type="component" value="Unassembled WGS sequence"/>
</dbReference>
<proteinExistence type="predicted"/>
<sequence>MFSDGTDVTVREGEVEHTSCNCCGKLTTVVSGYLDVGDKSAGWYTVGVTLDAPNHLPLCRVYIGDWSQEAGPDERWGIRIGIAPDGPQLLDWSTDEAAEAKPVFTPLNRLQVLGTPLEPQLWKLMDKIIGSDSRL</sequence>
<gene>
    <name evidence="1" type="ORF">GGQ68_002035</name>
</gene>
<comment type="caution">
    <text evidence="1">The sequence shown here is derived from an EMBL/GenBank/DDBJ whole genome shotgun (WGS) entry which is preliminary data.</text>
</comment>
<evidence type="ECO:0000313" key="1">
    <source>
        <dbReference type="EMBL" id="MBB3985702.1"/>
    </source>
</evidence>
<dbReference type="RefSeq" id="WP_183965480.1">
    <property type="nucleotide sequence ID" value="NZ_BAABBZ010000018.1"/>
</dbReference>
<protein>
    <submittedName>
        <fullName evidence="1">Uncharacterized protein</fullName>
    </submittedName>
</protein>
<reference evidence="1 2" key="1">
    <citation type="submission" date="2020-08" db="EMBL/GenBank/DDBJ databases">
        <title>Genomic Encyclopedia of Type Strains, Phase IV (KMG-IV): sequencing the most valuable type-strain genomes for metagenomic binning, comparative biology and taxonomic classification.</title>
        <authorList>
            <person name="Goeker M."/>
        </authorList>
    </citation>
    <scope>NUCLEOTIDE SEQUENCE [LARGE SCALE GENOMIC DNA]</scope>
    <source>
        <strain evidence="1 2">DSM 102235</strain>
    </source>
</reference>
<dbReference type="EMBL" id="JACIEJ010000004">
    <property type="protein sequence ID" value="MBB3985702.1"/>
    <property type="molecule type" value="Genomic_DNA"/>
</dbReference>
<name>A0A7W6DMY2_9RHOB</name>
<keyword evidence="2" id="KW-1185">Reference proteome</keyword>
<accession>A0A7W6DMY2</accession>
<evidence type="ECO:0000313" key="2">
    <source>
        <dbReference type="Proteomes" id="UP000541426"/>
    </source>
</evidence>
<organism evidence="1 2">
    <name type="scientific">Sagittula marina</name>
    <dbReference type="NCBI Taxonomy" id="943940"/>
    <lineage>
        <taxon>Bacteria</taxon>
        <taxon>Pseudomonadati</taxon>
        <taxon>Pseudomonadota</taxon>
        <taxon>Alphaproteobacteria</taxon>
        <taxon>Rhodobacterales</taxon>
        <taxon>Roseobacteraceae</taxon>
        <taxon>Sagittula</taxon>
    </lineage>
</organism>